<dbReference type="GO" id="GO:0000166">
    <property type="term" value="F:nucleotide binding"/>
    <property type="evidence" value="ECO:0007669"/>
    <property type="project" value="UniProtKB-KW"/>
</dbReference>
<dbReference type="GO" id="GO:0016236">
    <property type="term" value="P:macroautophagy"/>
    <property type="evidence" value="ECO:0007669"/>
    <property type="project" value="InterPro"/>
</dbReference>
<dbReference type="InterPro" id="IPR015943">
    <property type="entry name" value="WD40/YVTN_repeat-like_dom_sf"/>
</dbReference>
<dbReference type="InterPro" id="IPR036322">
    <property type="entry name" value="WD40_repeat_dom_sf"/>
</dbReference>
<reference evidence="2 3" key="1">
    <citation type="journal article" date="2017" name="Nat. Commun.">
        <title>Genome assembly with in vitro proximity ligation data and whole-genome triplication in lettuce.</title>
        <authorList>
            <person name="Reyes-Chin-Wo S."/>
            <person name="Wang Z."/>
            <person name="Yang X."/>
            <person name="Kozik A."/>
            <person name="Arikit S."/>
            <person name="Song C."/>
            <person name="Xia L."/>
            <person name="Froenicke L."/>
            <person name="Lavelle D.O."/>
            <person name="Truco M.J."/>
            <person name="Xia R."/>
            <person name="Zhu S."/>
            <person name="Xu C."/>
            <person name="Xu H."/>
            <person name="Xu X."/>
            <person name="Cox K."/>
            <person name="Korf I."/>
            <person name="Meyers B.C."/>
            <person name="Michelmore R.W."/>
        </authorList>
    </citation>
    <scope>NUCLEOTIDE SEQUENCE [LARGE SCALE GENOMIC DNA]</scope>
    <source>
        <strain evidence="3">cv. Salinas</strain>
        <tissue evidence="2">Seedlings</tissue>
    </source>
</reference>
<dbReference type="Proteomes" id="UP000235145">
    <property type="component" value="Unassembled WGS sequence"/>
</dbReference>
<evidence type="ECO:0000256" key="1">
    <source>
        <dbReference type="ARBA" id="ARBA00022741"/>
    </source>
</evidence>
<proteinExistence type="predicted"/>
<dbReference type="SUPFAM" id="SSF50978">
    <property type="entry name" value="WD40 repeat-like"/>
    <property type="match status" value="1"/>
</dbReference>
<dbReference type="AlphaFoldDB" id="A0A9R1UMM0"/>
<sequence length="345" mass="37982">MLHGSAQVVVGSSDGIIHMFSVDYVSRGLGTVVEKYSGIADVKQNGIGEGAILTLLNYSSHGDDGKMIHNCGIHLSDTRQNSNAWNTKVIPEEGYVSTLVTSPCGNWFVSGSSIGGLTLWDLRFGIPVNSWQYSVPCPVEDMCPFAPPQSTTLSTTVRPLVYVAAGCNEVSLWNAENGSYPQVLRVANNESDGEISDMPWALARASTSTSSKTNSKGDSRRNVNYKCRVDELNEPPARSHGIRSLLPLPGGDLLTGGTDLKIRRWDHCRFFFCLSNPIAINTDINLFEDIGPHGPKVLIYNLWLNDEGDIKLNDFTKDIGLLLSWQLKYHLVYRECPCFAVYTIF</sequence>
<protein>
    <submittedName>
        <fullName evidence="2">Uncharacterized protein</fullName>
    </submittedName>
</protein>
<dbReference type="EMBL" id="NBSK02000008">
    <property type="protein sequence ID" value="KAJ0189693.1"/>
    <property type="molecule type" value="Genomic_DNA"/>
</dbReference>
<dbReference type="GO" id="GO:0004674">
    <property type="term" value="F:protein serine/threonine kinase activity"/>
    <property type="evidence" value="ECO:0007669"/>
    <property type="project" value="InterPro"/>
</dbReference>
<dbReference type="Gene3D" id="2.130.10.10">
    <property type="entry name" value="YVTN repeat-like/Quinoprotein amine dehydrogenase"/>
    <property type="match status" value="1"/>
</dbReference>
<evidence type="ECO:0000313" key="3">
    <source>
        <dbReference type="Proteomes" id="UP000235145"/>
    </source>
</evidence>
<dbReference type="PANTHER" id="PTHR17583:SF0">
    <property type="entry name" value="PHOSPHOINOSITIDE 3-KINASE REGULATORY SUBUNIT 4"/>
    <property type="match status" value="1"/>
</dbReference>
<accession>A0A9R1UMM0</accession>
<comment type="caution">
    <text evidence="2">The sequence shown here is derived from an EMBL/GenBank/DDBJ whole genome shotgun (WGS) entry which is preliminary data.</text>
</comment>
<evidence type="ECO:0000313" key="2">
    <source>
        <dbReference type="EMBL" id="KAJ0189693.1"/>
    </source>
</evidence>
<name>A0A9R1UMM0_LACSA</name>
<dbReference type="InterPro" id="IPR045162">
    <property type="entry name" value="Vps15-like"/>
</dbReference>
<organism evidence="2 3">
    <name type="scientific">Lactuca sativa</name>
    <name type="common">Garden lettuce</name>
    <dbReference type="NCBI Taxonomy" id="4236"/>
    <lineage>
        <taxon>Eukaryota</taxon>
        <taxon>Viridiplantae</taxon>
        <taxon>Streptophyta</taxon>
        <taxon>Embryophyta</taxon>
        <taxon>Tracheophyta</taxon>
        <taxon>Spermatophyta</taxon>
        <taxon>Magnoliopsida</taxon>
        <taxon>eudicotyledons</taxon>
        <taxon>Gunneridae</taxon>
        <taxon>Pentapetalae</taxon>
        <taxon>asterids</taxon>
        <taxon>campanulids</taxon>
        <taxon>Asterales</taxon>
        <taxon>Asteraceae</taxon>
        <taxon>Cichorioideae</taxon>
        <taxon>Cichorieae</taxon>
        <taxon>Lactucinae</taxon>
        <taxon>Lactuca</taxon>
    </lineage>
</organism>
<keyword evidence="3" id="KW-1185">Reference proteome</keyword>
<dbReference type="PANTHER" id="PTHR17583">
    <property type="entry name" value="PHOSPHOINOSITIDE 3-KINASE REGULATORY SUBUNIT 4"/>
    <property type="match status" value="1"/>
</dbReference>
<keyword evidence="1" id="KW-0547">Nucleotide-binding</keyword>
<dbReference type="GO" id="GO:0045324">
    <property type="term" value="P:late endosome to vacuole transport"/>
    <property type="evidence" value="ECO:0007669"/>
    <property type="project" value="InterPro"/>
</dbReference>
<gene>
    <name evidence="2" type="ORF">LSAT_V11C800410430</name>
</gene>